<accession>A0A086JHL9</accession>
<evidence type="ECO:0000313" key="3">
    <source>
        <dbReference type="Proteomes" id="UP000028828"/>
    </source>
</evidence>
<name>A0A086JHL9_TOXGO</name>
<evidence type="ECO:0000313" key="2">
    <source>
        <dbReference type="EMBL" id="KFG31637.1"/>
    </source>
</evidence>
<reference evidence="2 3" key="1">
    <citation type="submission" date="2014-03" db="EMBL/GenBank/DDBJ databases">
        <authorList>
            <person name="Sibley D."/>
            <person name="Venepally P."/>
            <person name="Karamycheva S."/>
            <person name="Hadjithomas M."/>
            <person name="Khan A."/>
            <person name="Brunk B."/>
            <person name="Roos D."/>
            <person name="Caler E."/>
            <person name="Lorenzi H."/>
        </authorList>
    </citation>
    <scope>NUCLEOTIDE SEQUENCE [LARGE SCALE GENOMIC DNA]</scope>
    <source>
        <strain evidence="3">p89</strain>
    </source>
</reference>
<gene>
    <name evidence="2" type="ORF">TGP89_216410</name>
</gene>
<evidence type="ECO:0000256" key="1">
    <source>
        <dbReference type="SAM" id="MobiDB-lite"/>
    </source>
</evidence>
<sequence length="188" mass="21226">METLDEEKAEALLREIVTLETYGSLSRKVARYELEKRMGLKEDDLKPFKDQISVILEKIVDDITADQENDESGKSDESDADKAESREPDSKKQKTGNNVNAPKNLKKLQASLMSKNEFLDKAPVLASRIGDELVFDMKPRTFSSGSCGWFYGSKVAIKVGKQEVWCQLGVNCTVLGSKEWDESRKRKK</sequence>
<dbReference type="AlphaFoldDB" id="A0A086JHL9"/>
<dbReference type="Proteomes" id="UP000028828">
    <property type="component" value="Unassembled WGS sequence"/>
</dbReference>
<comment type="caution">
    <text evidence="2">The sequence shown here is derived from an EMBL/GenBank/DDBJ whole genome shotgun (WGS) entry which is preliminary data.</text>
</comment>
<proteinExistence type="predicted"/>
<dbReference type="EMBL" id="AEYI02001933">
    <property type="protein sequence ID" value="KFG31637.1"/>
    <property type="molecule type" value="Genomic_DNA"/>
</dbReference>
<protein>
    <submittedName>
        <fullName evidence="2">Putative apicomplexan specific protein</fullName>
    </submittedName>
</protein>
<feature type="compositionally biased region" description="Basic and acidic residues" evidence="1">
    <location>
        <begin position="71"/>
        <end position="92"/>
    </location>
</feature>
<organism evidence="2 3">
    <name type="scientific">Toxoplasma gondii p89</name>
    <dbReference type="NCBI Taxonomy" id="943119"/>
    <lineage>
        <taxon>Eukaryota</taxon>
        <taxon>Sar</taxon>
        <taxon>Alveolata</taxon>
        <taxon>Apicomplexa</taxon>
        <taxon>Conoidasida</taxon>
        <taxon>Coccidia</taxon>
        <taxon>Eucoccidiorida</taxon>
        <taxon>Eimeriorina</taxon>
        <taxon>Sarcocystidae</taxon>
        <taxon>Toxoplasma</taxon>
    </lineage>
</organism>
<feature type="region of interest" description="Disordered" evidence="1">
    <location>
        <begin position="65"/>
        <end position="103"/>
    </location>
</feature>
<dbReference type="OrthoDB" id="361877at2759"/>
<dbReference type="VEuPathDB" id="ToxoDB:TGP89_216410"/>